<comment type="caution">
    <text evidence="3">The sequence shown here is derived from an EMBL/GenBank/DDBJ whole genome shotgun (WGS) entry which is preliminary data.</text>
</comment>
<gene>
    <name evidence="3" type="ORF">MNODULE_23070</name>
</gene>
<protein>
    <submittedName>
        <fullName evidence="3">AbrB/MazE/SpoVT family DNA-binding domain-containing protein</fullName>
    </submittedName>
</protein>
<proteinExistence type="predicted"/>
<dbReference type="PROSITE" id="PS51740">
    <property type="entry name" value="SPOVT_ABRB"/>
    <property type="match status" value="1"/>
</dbReference>
<accession>A0A7X6IDL2</accession>
<dbReference type="GO" id="GO:0003677">
    <property type="term" value="F:DNA binding"/>
    <property type="evidence" value="ECO:0007669"/>
    <property type="project" value="UniProtKB-UniRule"/>
</dbReference>
<dbReference type="NCBIfam" id="TIGR01439">
    <property type="entry name" value="lp_hng_hel_AbrB"/>
    <property type="match status" value="1"/>
</dbReference>
<reference evidence="3 4" key="1">
    <citation type="journal article" date="2020" name="Nature">
        <title>Bacterial chemolithoautotrophy via manganese oxidation.</title>
        <authorList>
            <person name="Yu H."/>
            <person name="Leadbetter J.R."/>
        </authorList>
    </citation>
    <scope>NUCLEOTIDE SEQUENCE [LARGE SCALE GENOMIC DNA]</scope>
    <source>
        <strain evidence="3 4">Mn-1</strain>
    </source>
</reference>
<dbReference type="Pfam" id="PF04014">
    <property type="entry name" value="MazE_antitoxin"/>
    <property type="match status" value="1"/>
</dbReference>
<evidence type="ECO:0000259" key="2">
    <source>
        <dbReference type="PROSITE" id="PS51740"/>
    </source>
</evidence>
<organism evidence="3 4">
    <name type="scientific">Candidatus Manganitrophus noduliformans</name>
    <dbReference type="NCBI Taxonomy" id="2606439"/>
    <lineage>
        <taxon>Bacteria</taxon>
        <taxon>Pseudomonadati</taxon>
        <taxon>Nitrospirota</taxon>
        <taxon>Nitrospiria</taxon>
        <taxon>Candidatus Troglogloeales</taxon>
        <taxon>Candidatus Manganitrophaceae</taxon>
        <taxon>Candidatus Manganitrophus</taxon>
    </lineage>
</organism>
<evidence type="ECO:0000313" key="3">
    <source>
        <dbReference type="EMBL" id="NKE73641.1"/>
    </source>
</evidence>
<dbReference type="InterPro" id="IPR007159">
    <property type="entry name" value="SpoVT-AbrB_dom"/>
</dbReference>
<dbReference type="AlphaFoldDB" id="A0A7X6IDL2"/>
<dbReference type="Gene3D" id="2.10.260.10">
    <property type="match status" value="1"/>
</dbReference>
<feature type="domain" description="SpoVT-AbrB" evidence="2">
    <location>
        <begin position="4"/>
        <end position="49"/>
    </location>
</feature>
<dbReference type="EMBL" id="VTOW01000009">
    <property type="protein sequence ID" value="NKE73641.1"/>
    <property type="molecule type" value="Genomic_DNA"/>
</dbReference>
<name>A0A7X6IDL2_9BACT</name>
<dbReference type="SUPFAM" id="SSF89447">
    <property type="entry name" value="AbrB/MazE/MraZ-like"/>
    <property type="match status" value="1"/>
</dbReference>
<keyword evidence="1 3" id="KW-0238">DNA-binding</keyword>
<dbReference type="InterPro" id="IPR037914">
    <property type="entry name" value="SpoVT-AbrB_sf"/>
</dbReference>
<evidence type="ECO:0000256" key="1">
    <source>
        <dbReference type="PROSITE-ProRule" id="PRU01076"/>
    </source>
</evidence>
<sequence>MSDLATTKMSSKGQVVIPENIRKRLKLKAGSQFVVVGDEDVVILKAISAPSMEEFDTLIAEARKQAREAGLKKADIAAAVAKARGRN</sequence>
<evidence type="ECO:0000313" key="4">
    <source>
        <dbReference type="Proteomes" id="UP000534783"/>
    </source>
</evidence>
<dbReference type="Proteomes" id="UP000534783">
    <property type="component" value="Unassembled WGS sequence"/>
</dbReference>
<keyword evidence="4" id="KW-1185">Reference proteome</keyword>
<dbReference type="RefSeq" id="WP_168063602.1">
    <property type="nucleotide sequence ID" value="NZ_VTOW01000009.1"/>
</dbReference>
<dbReference type="SMART" id="SM00966">
    <property type="entry name" value="SpoVT_AbrB"/>
    <property type="match status" value="1"/>
</dbReference>